<dbReference type="EMBL" id="FN668688">
    <property type="protein sequence ID" value="CBK24542.2"/>
    <property type="molecule type" value="Genomic_DNA"/>
</dbReference>
<reference evidence="10" key="1">
    <citation type="submission" date="2010-02" db="EMBL/GenBank/DDBJ databases">
        <title>Sequencing and annotation of the Blastocystis hominis genome.</title>
        <authorList>
            <person name="Wincker P."/>
        </authorList>
    </citation>
    <scope>NUCLEOTIDE SEQUENCE</scope>
    <source>
        <strain evidence="10">Singapore isolate B</strain>
    </source>
</reference>
<dbReference type="SMART" id="SM01250">
    <property type="entry name" value="KAT11"/>
    <property type="match status" value="1"/>
</dbReference>
<sequence length="341" mass="39936">MQSHPEWRLRVNVPAVLPRAENFLETDLSRYIEQRIMKLVIDMQKAEAESLNTTLDRIEVPQGLSVRKKTWTMKENFQKYFQGCSFISKWPYWVKCICLFQKIDSMDVLLFIMYVYECPEKGSPNEKTAYISYLDSIRYLSPSRYRKPIYQEMVLGYFAYVKQHGFKSALIWVCPPKKGDDYIIFSHPLEQQTPNEKRLGDWYHEMLANAHKQGIVTEVSNLVNEYLQGNYNRSKDDVALLAVPQFSDDHWVQDSEEKCNLLLNVQKVKPLLEQTDEVESDVSHCFDYVLSIIDLYVHEKTSSKEGRFIRKDVRVAQRLQRSSLGGQTAASVSLVRSVYRR</sequence>
<evidence type="ECO:0000256" key="1">
    <source>
        <dbReference type="ARBA" id="ARBA00004123"/>
    </source>
</evidence>
<keyword evidence="11" id="KW-1185">Reference proteome</keyword>
<feature type="domain" description="CBP/p300-type HAT" evidence="9">
    <location>
        <begin position="17"/>
        <end position="341"/>
    </location>
</feature>
<dbReference type="InterPro" id="IPR013178">
    <property type="entry name" value="Histone_AcTrfase_Rtt109/CBP"/>
</dbReference>
<evidence type="ECO:0000256" key="3">
    <source>
        <dbReference type="ARBA" id="ARBA00022679"/>
    </source>
</evidence>
<comment type="subcellular location">
    <subcellularLocation>
        <location evidence="1">Nucleus</location>
    </subcellularLocation>
</comment>
<keyword evidence="5" id="KW-0805">Transcription regulation</keyword>
<keyword evidence="7" id="KW-0539">Nucleus</keyword>
<keyword evidence="4" id="KW-0156">Chromatin regulator</keyword>
<evidence type="ECO:0000259" key="9">
    <source>
        <dbReference type="PROSITE" id="PS51727"/>
    </source>
</evidence>
<accession>D8M903</accession>
<dbReference type="Proteomes" id="UP000008312">
    <property type="component" value="Unassembled WGS sequence"/>
</dbReference>
<dbReference type="PANTHER" id="PTHR13808">
    <property type="entry name" value="CBP/P300-RELATED"/>
    <property type="match status" value="1"/>
</dbReference>
<dbReference type="Pfam" id="PF08214">
    <property type="entry name" value="HAT_KAT11"/>
    <property type="match status" value="1"/>
</dbReference>
<dbReference type="EC" id="2.3.1.48" evidence="2"/>
<dbReference type="AlphaFoldDB" id="D8M903"/>
<name>D8M903_BLAHO</name>
<comment type="catalytic activity">
    <reaction evidence="8">
        <text>L-lysyl-[protein] + acetyl-CoA = N(6)-acetyl-L-lysyl-[protein] + CoA + H(+)</text>
        <dbReference type="Rhea" id="RHEA:45948"/>
        <dbReference type="Rhea" id="RHEA-COMP:9752"/>
        <dbReference type="Rhea" id="RHEA-COMP:10731"/>
        <dbReference type="ChEBI" id="CHEBI:15378"/>
        <dbReference type="ChEBI" id="CHEBI:29969"/>
        <dbReference type="ChEBI" id="CHEBI:57287"/>
        <dbReference type="ChEBI" id="CHEBI:57288"/>
        <dbReference type="ChEBI" id="CHEBI:61930"/>
        <dbReference type="EC" id="2.3.1.48"/>
    </reaction>
</comment>
<evidence type="ECO:0000256" key="7">
    <source>
        <dbReference type="ARBA" id="ARBA00023242"/>
    </source>
</evidence>
<evidence type="ECO:0000256" key="5">
    <source>
        <dbReference type="ARBA" id="ARBA00023015"/>
    </source>
</evidence>
<dbReference type="GO" id="GO:0005634">
    <property type="term" value="C:nucleus"/>
    <property type="evidence" value="ECO:0007669"/>
    <property type="project" value="UniProtKB-SubCell"/>
</dbReference>
<evidence type="ECO:0000256" key="8">
    <source>
        <dbReference type="ARBA" id="ARBA00048017"/>
    </source>
</evidence>
<dbReference type="GO" id="GO:0000123">
    <property type="term" value="C:histone acetyltransferase complex"/>
    <property type="evidence" value="ECO:0007669"/>
    <property type="project" value="TreeGrafter"/>
</dbReference>
<evidence type="ECO:0000256" key="6">
    <source>
        <dbReference type="ARBA" id="ARBA00023163"/>
    </source>
</evidence>
<organism evidence="10">
    <name type="scientific">Blastocystis hominis</name>
    <dbReference type="NCBI Taxonomy" id="12968"/>
    <lineage>
        <taxon>Eukaryota</taxon>
        <taxon>Sar</taxon>
        <taxon>Stramenopiles</taxon>
        <taxon>Bigyra</taxon>
        <taxon>Opalozoa</taxon>
        <taxon>Opalinata</taxon>
        <taxon>Blastocystidae</taxon>
        <taxon>Blastocystis</taxon>
    </lineage>
</organism>
<proteinExistence type="predicted"/>
<dbReference type="RefSeq" id="XP_012898590.1">
    <property type="nucleotide sequence ID" value="XM_013043136.1"/>
</dbReference>
<keyword evidence="6" id="KW-0804">Transcription</keyword>
<gene>
    <name evidence="10" type="ORF">GSBLH_T00004264001</name>
</gene>
<dbReference type="PANTHER" id="PTHR13808:SF1">
    <property type="entry name" value="HISTONE ACETYLTRANSFERASE"/>
    <property type="match status" value="1"/>
</dbReference>
<dbReference type="PROSITE" id="PS51727">
    <property type="entry name" value="CBP_P300_HAT"/>
    <property type="match status" value="1"/>
</dbReference>
<dbReference type="InParanoid" id="D8M903"/>
<evidence type="ECO:0000256" key="4">
    <source>
        <dbReference type="ARBA" id="ARBA00022853"/>
    </source>
</evidence>
<dbReference type="GO" id="GO:0005667">
    <property type="term" value="C:transcription regulator complex"/>
    <property type="evidence" value="ECO:0007669"/>
    <property type="project" value="TreeGrafter"/>
</dbReference>
<dbReference type="GO" id="GO:0031490">
    <property type="term" value="F:chromatin DNA binding"/>
    <property type="evidence" value="ECO:0007669"/>
    <property type="project" value="TreeGrafter"/>
</dbReference>
<protein>
    <recommendedName>
        <fullName evidence="2">histone acetyltransferase</fullName>
        <ecNumber evidence="2">2.3.1.48</ecNumber>
    </recommendedName>
</protein>
<dbReference type="GO" id="GO:0003713">
    <property type="term" value="F:transcription coactivator activity"/>
    <property type="evidence" value="ECO:0007669"/>
    <property type="project" value="TreeGrafter"/>
</dbReference>
<dbReference type="GeneID" id="24921300"/>
<dbReference type="OrthoDB" id="899at2759"/>
<evidence type="ECO:0000313" key="11">
    <source>
        <dbReference type="Proteomes" id="UP000008312"/>
    </source>
</evidence>
<keyword evidence="3" id="KW-0808">Transferase</keyword>
<evidence type="ECO:0000313" key="10">
    <source>
        <dbReference type="EMBL" id="CBK24542.2"/>
    </source>
</evidence>
<dbReference type="GO" id="GO:0045944">
    <property type="term" value="P:positive regulation of transcription by RNA polymerase II"/>
    <property type="evidence" value="ECO:0007669"/>
    <property type="project" value="TreeGrafter"/>
</dbReference>
<dbReference type="InterPro" id="IPR031162">
    <property type="entry name" value="CBP_P300_HAT"/>
</dbReference>
<evidence type="ECO:0000256" key="2">
    <source>
        <dbReference type="ARBA" id="ARBA00013184"/>
    </source>
</evidence>
<dbReference type="GO" id="GO:0004402">
    <property type="term" value="F:histone acetyltransferase activity"/>
    <property type="evidence" value="ECO:0007669"/>
    <property type="project" value="InterPro"/>
</dbReference>